<sequence>MPLHKAIPPPVVFRRRLGSGLGLREYVSARRERALTSRLTRAGVAGVDIGLPVFGHLVWKVRFPDTFASIPPCNDILESSPFPFTLSVMEHLDFSTLMPAEFIDPTRSDFDVPQGTTQRSASFTGTPTTENLNERIMISTSATFATTSCHGNVDPETIILASSDHVHFYVHIFRLLSASTNNFNQLLPTPHRGPEMRAIAVFEDAATLNVVLHAIYDISLRQFSPHLEVLLAAVDALKKYGIPLDQYLVRRTPLFEELVIKTPYRPIEVYIVAAENDLFDLASEASSFLLSYPLSSVTDDMWSRIGPLYLRRLFTLHVERLQVLQQLIVQPPPEHPPTLDCGWVDHKRLMNAWSLACASIIFDAQPDLSAGKIRIVLQSLSLHLACGACKDSVNKRVKDIVMKWSITPRTILRDTGGYRAVLR</sequence>
<reference evidence="2" key="1">
    <citation type="submission" date="2024-04" db="EMBL/GenBank/DDBJ databases">
        <authorList>
            <person name="Shaw F."/>
            <person name="Minotto A."/>
        </authorList>
    </citation>
    <scope>NUCLEOTIDE SEQUENCE [LARGE SCALE GENOMIC DNA]</scope>
</reference>
<accession>A0ABP1E275</accession>
<protein>
    <recommendedName>
        <fullName evidence="3">BTB domain-containing protein</fullName>
    </recommendedName>
</protein>
<evidence type="ECO:0008006" key="3">
    <source>
        <dbReference type="Google" id="ProtNLM"/>
    </source>
</evidence>
<organism evidence="1 2">
    <name type="scientific">Somion occarium</name>
    <dbReference type="NCBI Taxonomy" id="3059160"/>
    <lineage>
        <taxon>Eukaryota</taxon>
        <taxon>Fungi</taxon>
        <taxon>Dikarya</taxon>
        <taxon>Basidiomycota</taxon>
        <taxon>Agaricomycotina</taxon>
        <taxon>Agaricomycetes</taxon>
        <taxon>Polyporales</taxon>
        <taxon>Cerrenaceae</taxon>
        <taxon>Somion</taxon>
    </lineage>
</organism>
<gene>
    <name evidence="1" type="ORF">GFSPODELE1_LOCUS9603</name>
</gene>
<name>A0ABP1E275_9APHY</name>
<dbReference type="EMBL" id="OZ037951">
    <property type="protein sequence ID" value="CAL1714055.1"/>
    <property type="molecule type" value="Genomic_DNA"/>
</dbReference>
<proteinExistence type="predicted"/>
<keyword evidence="2" id="KW-1185">Reference proteome</keyword>
<evidence type="ECO:0000313" key="2">
    <source>
        <dbReference type="Proteomes" id="UP001497453"/>
    </source>
</evidence>
<dbReference type="Proteomes" id="UP001497453">
    <property type="component" value="Chromosome 8"/>
</dbReference>
<evidence type="ECO:0000313" key="1">
    <source>
        <dbReference type="EMBL" id="CAL1714055.1"/>
    </source>
</evidence>